<comment type="caution">
    <text evidence="2">The sequence shown here is derived from an EMBL/GenBank/DDBJ whole genome shotgun (WGS) entry which is preliminary data.</text>
</comment>
<dbReference type="Proteomes" id="UP000733611">
    <property type="component" value="Unassembled WGS sequence"/>
</dbReference>
<proteinExistence type="predicted"/>
<protein>
    <submittedName>
        <fullName evidence="2">Uncharacterized protein</fullName>
    </submittedName>
</protein>
<accession>A0A948TG80</accession>
<organism evidence="2 3">
    <name type="scientific">Candidatus Anaerobiospirillum pullicola</name>
    <dbReference type="NCBI Taxonomy" id="2838451"/>
    <lineage>
        <taxon>Bacteria</taxon>
        <taxon>Pseudomonadati</taxon>
        <taxon>Pseudomonadota</taxon>
        <taxon>Gammaproteobacteria</taxon>
        <taxon>Aeromonadales</taxon>
        <taxon>Succinivibrionaceae</taxon>
        <taxon>Anaerobiospirillum</taxon>
    </lineage>
</organism>
<reference evidence="2" key="2">
    <citation type="submission" date="2021-04" db="EMBL/GenBank/DDBJ databases">
        <authorList>
            <person name="Gilroy R."/>
        </authorList>
    </citation>
    <scope>NUCLEOTIDE SEQUENCE</scope>
    <source>
        <strain evidence="2">378</strain>
    </source>
</reference>
<name>A0A948TG80_9GAMM</name>
<evidence type="ECO:0000313" key="2">
    <source>
        <dbReference type="EMBL" id="MBU3844162.1"/>
    </source>
</evidence>
<feature type="region of interest" description="Disordered" evidence="1">
    <location>
        <begin position="1"/>
        <end position="24"/>
    </location>
</feature>
<reference evidence="2" key="1">
    <citation type="journal article" date="2021" name="PeerJ">
        <title>Extensive microbial diversity within the chicken gut microbiome revealed by metagenomics and culture.</title>
        <authorList>
            <person name="Gilroy R."/>
            <person name="Ravi A."/>
            <person name="Getino M."/>
            <person name="Pursley I."/>
            <person name="Horton D.L."/>
            <person name="Alikhan N.F."/>
            <person name="Baker D."/>
            <person name="Gharbi K."/>
            <person name="Hall N."/>
            <person name="Watson M."/>
            <person name="Adriaenssens E.M."/>
            <person name="Foster-Nyarko E."/>
            <person name="Jarju S."/>
            <person name="Secka A."/>
            <person name="Antonio M."/>
            <person name="Oren A."/>
            <person name="Chaudhuri R.R."/>
            <person name="La Ragione R."/>
            <person name="Hildebrand F."/>
            <person name="Pallen M.J."/>
        </authorList>
    </citation>
    <scope>NUCLEOTIDE SEQUENCE</scope>
    <source>
        <strain evidence="2">378</strain>
    </source>
</reference>
<evidence type="ECO:0000313" key="3">
    <source>
        <dbReference type="Proteomes" id="UP000733611"/>
    </source>
</evidence>
<evidence type="ECO:0000256" key="1">
    <source>
        <dbReference type="SAM" id="MobiDB-lite"/>
    </source>
</evidence>
<feature type="compositionally biased region" description="Polar residues" evidence="1">
    <location>
        <begin position="14"/>
        <end position="24"/>
    </location>
</feature>
<dbReference type="AlphaFoldDB" id="A0A948TG80"/>
<dbReference type="EMBL" id="JAHLFE010000094">
    <property type="protein sequence ID" value="MBU3844162.1"/>
    <property type="molecule type" value="Genomic_DNA"/>
</dbReference>
<sequence length="46" mass="4963">MNKHTLRLKPKADNVSTVSPVSKTVRPQGSKLAAFAPCRNDTRAVA</sequence>
<gene>
    <name evidence="2" type="ORF">H9847_04725</name>
</gene>